<protein>
    <submittedName>
        <fullName evidence="2">SAM-dependent methyltransferase</fullName>
    </submittedName>
</protein>
<keyword evidence="2" id="KW-0808">Transferase</keyword>
<dbReference type="PANTHER" id="PTHR43464">
    <property type="entry name" value="METHYLTRANSFERASE"/>
    <property type="match status" value="1"/>
</dbReference>
<dbReference type="AlphaFoldDB" id="A0A3B9ILH4"/>
<reference evidence="2 3" key="1">
    <citation type="journal article" date="2018" name="Nat. Biotechnol.">
        <title>A standardized bacterial taxonomy based on genome phylogeny substantially revises the tree of life.</title>
        <authorList>
            <person name="Parks D.H."/>
            <person name="Chuvochina M."/>
            <person name="Waite D.W."/>
            <person name="Rinke C."/>
            <person name="Skarshewski A."/>
            <person name="Chaumeil P.A."/>
            <person name="Hugenholtz P."/>
        </authorList>
    </citation>
    <scope>NUCLEOTIDE SEQUENCE [LARGE SCALE GENOMIC DNA]</scope>
    <source>
        <strain evidence="2">UBA8739</strain>
    </source>
</reference>
<sequence>MRKDLHEANRLSWNAATVAHNSHKGDQAGFFRRGGSTLFPEEIDFLGDIAGLSLLHLQCNAGQDSLSLARLGADVTGVDISDEAIAFARRLSEESGIPARFEREDLFTWFGKAAGDHRLFDRVFSSYGTICWLSDLDLWAQGIAGVLKPGGRFVFMEFHPFALVFNEQWQLHYDYFNDAPVEESGVGDYVAGSDGGLMAGDHDTGVVDFRNPHRSYEFYWGIGEVVSALVRAGLAIERMAEFPYANGWRGFEGMRDIGGRRMAQPKEMPRIPLMYGLSAARHREAV</sequence>
<evidence type="ECO:0000313" key="3">
    <source>
        <dbReference type="Proteomes" id="UP000257706"/>
    </source>
</evidence>
<keyword evidence="2" id="KW-0489">Methyltransferase</keyword>
<dbReference type="GO" id="GO:0032259">
    <property type="term" value="P:methylation"/>
    <property type="evidence" value="ECO:0007669"/>
    <property type="project" value="UniProtKB-KW"/>
</dbReference>
<dbReference type="InterPro" id="IPR029063">
    <property type="entry name" value="SAM-dependent_MTases_sf"/>
</dbReference>
<dbReference type="GO" id="GO:0008168">
    <property type="term" value="F:methyltransferase activity"/>
    <property type="evidence" value="ECO:0007669"/>
    <property type="project" value="UniProtKB-KW"/>
</dbReference>
<accession>A0A3B9ILH4</accession>
<evidence type="ECO:0000259" key="1">
    <source>
        <dbReference type="Pfam" id="PF13649"/>
    </source>
</evidence>
<dbReference type="Pfam" id="PF13649">
    <property type="entry name" value="Methyltransf_25"/>
    <property type="match status" value="1"/>
</dbReference>
<name>A0A3B9ILH4_9PROT</name>
<dbReference type="Proteomes" id="UP000257706">
    <property type="component" value="Unassembled WGS sequence"/>
</dbReference>
<dbReference type="Gene3D" id="3.40.50.150">
    <property type="entry name" value="Vaccinia Virus protein VP39"/>
    <property type="match status" value="1"/>
</dbReference>
<gene>
    <name evidence="2" type="ORF">DCK97_14945</name>
</gene>
<dbReference type="InterPro" id="IPR041698">
    <property type="entry name" value="Methyltransf_25"/>
</dbReference>
<organism evidence="2 3">
    <name type="scientific">Tistrella mobilis</name>
    <dbReference type="NCBI Taxonomy" id="171437"/>
    <lineage>
        <taxon>Bacteria</taxon>
        <taxon>Pseudomonadati</taxon>
        <taxon>Pseudomonadota</taxon>
        <taxon>Alphaproteobacteria</taxon>
        <taxon>Geminicoccales</taxon>
        <taxon>Geminicoccaceae</taxon>
        <taxon>Tistrella</taxon>
    </lineage>
</organism>
<proteinExistence type="predicted"/>
<dbReference type="PANTHER" id="PTHR43464:SF82">
    <property type="entry name" value="METHYLTRANSFERASE DOMAIN-CONTAINING PROTEIN"/>
    <property type="match status" value="1"/>
</dbReference>
<dbReference type="SUPFAM" id="SSF53335">
    <property type="entry name" value="S-adenosyl-L-methionine-dependent methyltransferases"/>
    <property type="match status" value="1"/>
</dbReference>
<feature type="domain" description="Methyltransferase" evidence="1">
    <location>
        <begin position="55"/>
        <end position="151"/>
    </location>
</feature>
<dbReference type="EMBL" id="DMAI01000236">
    <property type="protein sequence ID" value="HAE48712.1"/>
    <property type="molecule type" value="Genomic_DNA"/>
</dbReference>
<evidence type="ECO:0000313" key="2">
    <source>
        <dbReference type="EMBL" id="HAE48712.1"/>
    </source>
</evidence>
<dbReference type="CDD" id="cd02440">
    <property type="entry name" value="AdoMet_MTases"/>
    <property type="match status" value="1"/>
</dbReference>
<comment type="caution">
    <text evidence="2">The sequence shown here is derived from an EMBL/GenBank/DDBJ whole genome shotgun (WGS) entry which is preliminary data.</text>
</comment>